<gene>
    <name evidence="3" type="ORF">OPS25_04400</name>
</gene>
<feature type="signal peptide" evidence="1">
    <location>
        <begin position="1"/>
        <end position="21"/>
    </location>
</feature>
<evidence type="ECO:0000313" key="3">
    <source>
        <dbReference type="EMBL" id="MCW8107744.1"/>
    </source>
</evidence>
<dbReference type="Proteomes" id="UP001142810">
    <property type="component" value="Unassembled WGS sequence"/>
</dbReference>
<reference evidence="3" key="1">
    <citation type="submission" date="2022-11" db="EMBL/GenBank/DDBJ databases">
        <title>Alteromonas sp. nov., isolated from sea water of the Qingdao.</title>
        <authorList>
            <person name="Wang Q."/>
        </authorList>
    </citation>
    <scope>NUCLEOTIDE SEQUENCE</scope>
    <source>
        <strain evidence="3">ASW11-7</strain>
    </source>
</reference>
<keyword evidence="4" id="KW-1185">Reference proteome</keyword>
<dbReference type="Pfam" id="PF07589">
    <property type="entry name" value="PEP-CTERM"/>
    <property type="match status" value="1"/>
</dbReference>
<feature type="domain" description="Ice-binding protein C-terminal" evidence="2">
    <location>
        <begin position="219"/>
        <end position="239"/>
    </location>
</feature>
<evidence type="ECO:0000256" key="1">
    <source>
        <dbReference type="SAM" id="SignalP"/>
    </source>
</evidence>
<dbReference type="NCBIfam" id="TIGR02595">
    <property type="entry name" value="PEP_CTERM"/>
    <property type="match status" value="1"/>
</dbReference>
<dbReference type="InterPro" id="IPR013424">
    <property type="entry name" value="Ice-binding_C"/>
</dbReference>
<dbReference type="RefSeq" id="WP_265616441.1">
    <property type="nucleotide sequence ID" value="NZ_JAPFRD010000005.1"/>
</dbReference>
<evidence type="ECO:0000259" key="2">
    <source>
        <dbReference type="Pfam" id="PF07589"/>
    </source>
</evidence>
<comment type="caution">
    <text evidence="3">The sequence shown here is derived from an EMBL/GenBank/DDBJ whole genome shotgun (WGS) entry which is preliminary data.</text>
</comment>
<proteinExistence type="predicted"/>
<sequence length="243" mass="26287">MTKRIALAALLVCVTAFHAQAGLVNTEYNGHFDEASIVSEERLPAGDYDTIGGLEDVALFKLVEGSNEFFGSVFSPHDSSDVFTIEVTKGLRLVGASIRWATNLPGIRLDFNNPTGYLAQNTWGEQAPDWFVEESSIEPEVFTIENLEAGAIGFDLDIAPSQFFAESFTREQGIYSSLLAASGTCAQTFSPSPDGIGLIPGCVEGIDYQMSFIVERINVPEPSSFAIFALALMGLALRRLNSL</sequence>
<accession>A0ABT3P4Q1</accession>
<protein>
    <submittedName>
        <fullName evidence="3">PEP-CTERM sorting domain-containing protein</fullName>
    </submittedName>
</protein>
<feature type="chain" id="PRO_5045878866" evidence="1">
    <location>
        <begin position="22"/>
        <end position="243"/>
    </location>
</feature>
<evidence type="ECO:0000313" key="4">
    <source>
        <dbReference type="Proteomes" id="UP001142810"/>
    </source>
</evidence>
<keyword evidence="1" id="KW-0732">Signal</keyword>
<organism evidence="3 4">
    <name type="scientific">Alteromonas aquimaris</name>
    <dbReference type="NCBI Taxonomy" id="2998417"/>
    <lineage>
        <taxon>Bacteria</taxon>
        <taxon>Pseudomonadati</taxon>
        <taxon>Pseudomonadota</taxon>
        <taxon>Gammaproteobacteria</taxon>
        <taxon>Alteromonadales</taxon>
        <taxon>Alteromonadaceae</taxon>
        <taxon>Alteromonas/Salinimonas group</taxon>
        <taxon>Alteromonas</taxon>
    </lineage>
</organism>
<dbReference type="EMBL" id="JAPFRD010000005">
    <property type="protein sequence ID" value="MCW8107744.1"/>
    <property type="molecule type" value="Genomic_DNA"/>
</dbReference>
<name>A0ABT3P4Q1_9ALTE</name>